<dbReference type="InterPro" id="IPR029119">
    <property type="entry name" value="MutY_C"/>
</dbReference>
<dbReference type="Pfam" id="PF00730">
    <property type="entry name" value="HhH-GPD"/>
    <property type="match status" value="1"/>
</dbReference>
<dbReference type="NCBIfam" id="TIGR01084">
    <property type="entry name" value="mutY"/>
    <property type="match status" value="1"/>
</dbReference>
<dbReference type="GO" id="GO:0006298">
    <property type="term" value="P:mismatch repair"/>
    <property type="evidence" value="ECO:0007669"/>
    <property type="project" value="TreeGrafter"/>
</dbReference>
<organism evidence="16 17">
    <name type="scientific">Planktosalinus lacus</name>
    <dbReference type="NCBI Taxonomy" id="1526573"/>
    <lineage>
        <taxon>Bacteria</taxon>
        <taxon>Pseudomonadati</taxon>
        <taxon>Bacteroidota</taxon>
        <taxon>Flavobacteriia</taxon>
        <taxon>Flavobacteriales</taxon>
        <taxon>Flavobacteriaceae</taxon>
        <taxon>Planktosalinus</taxon>
    </lineage>
</organism>
<evidence type="ECO:0000256" key="1">
    <source>
        <dbReference type="ARBA" id="ARBA00000843"/>
    </source>
</evidence>
<reference evidence="16" key="1">
    <citation type="journal article" date="2014" name="Int. J. Syst. Evol. Microbiol.">
        <title>Complete genome sequence of Corynebacterium casei LMG S-19264T (=DSM 44701T), isolated from a smear-ripened cheese.</title>
        <authorList>
            <consortium name="US DOE Joint Genome Institute (JGI-PGF)"/>
            <person name="Walter F."/>
            <person name="Albersmeier A."/>
            <person name="Kalinowski J."/>
            <person name="Ruckert C."/>
        </authorList>
    </citation>
    <scope>NUCLEOTIDE SEQUENCE</scope>
    <source>
        <strain evidence="16">CGMCC 1.12924</strain>
    </source>
</reference>
<dbReference type="GO" id="GO:0046872">
    <property type="term" value="F:metal ion binding"/>
    <property type="evidence" value="ECO:0007669"/>
    <property type="project" value="UniProtKB-UniRule"/>
</dbReference>
<evidence type="ECO:0000256" key="13">
    <source>
        <dbReference type="ARBA" id="ARBA00023295"/>
    </source>
</evidence>
<evidence type="ECO:0000256" key="6">
    <source>
        <dbReference type="ARBA" id="ARBA00022485"/>
    </source>
</evidence>
<dbReference type="CDD" id="cd00056">
    <property type="entry name" value="ENDO3c"/>
    <property type="match status" value="1"/>
</dbReference>
<comment type="catalytic activity">
    <reaction evidence="1 14">
        <text>Hydrolyzes free adenine bases from 7,8-dihydro-8-oxoguanine:adenine mismatched double-stranded DNA, leaving an apurinic site.</text>
        <dbReference type="EC" id="3.2.2.31"/>
    </reaction>
</comment>
<dbReference type="AlphaFoldDB" id="A0A8J2VB77"/>
<evidence type="ECO:0000256" key="9">
    <source>
        <dbReference type="ARBA" id="ARBA00022801"/>
    </source>
</evidence>
<dbReference type="PROSITE" id="PS00764">
    <property type="entry name" value="ENDONUCLEASE_III_1"/>
    <property type="match status" value="1"/>
</dbReference>
<dbReference type="InterPro" id="IPR023170">
    <property type="entry name" value="HhH_base_excis_C"/>
</dbReference>
<evidence type="ECO:0000256" key="7">
    <source>
        <dbReference type="ARBA" id="ARBA00022723"/>
    </source>
</evidence>
<dbReference type="SMART" id="SM00525">
    <property type="entry name" value="FES"/>
    <property type="match status" value="1"/>
</dbReference>
<dbReference type="InterPro" id="IPR000445">
    <property type="entry name" value="HhH_motif"/>
</dbReference>
<dbReference type="SMART" id="SM00478">
    <property type="entry name" value="ENDO3c"/>
    <property type="match status" value="1"/>
</dbReference>
<evidence type="ECO:0000256" key="14">
    <source>
        <dbReference type="RuleBase" id="RU365096"/>
    </source>
</evidence>
<keyword evidence="9" id="KW-0378">Hydrolase</keyword>
<dbReference type="EC" id="3.2.2.31" evidence="4 14"/>
<evidence type="ECO:0000256" key="3">
    <source>
        <dbReference type="ARBA" id="ARBA00008343"/>
    </source>
</evidence>
<dbReference type="GO" id="GO:0034039">
    <property type="term" value="F:8-oxo-7,8-dihydroguanine DNA N-glycosylase activity"/>
    <property type="evidence" value="ECO:0007669"/>
    <property type="project" value="TreeGrafter"/>
</dbReference>
<keyword evidence="6" id="KW-0004">4Fe-4S</keyword>
<dbReference type="GO" id="GO:0000701">
    <property type="term" value="F:purine-specific mismatch base pair DNA N-glycosylase activity"/>
    <property type="evidence" value="ECO:0007669"/>
    <property type="project" value="UniProtKB-EC"/>
</dbReference>
<dbReference type="InterPro" id="IPR015797">
    <property type="entry name" value="NUDIX_hydrolase-like_dom_sf"/>
</dbReference>
<keyword evidence="8 14" id="KW-0227">DNA damage</keyword>
<keyword evidence="13 14" id="KW-0326">Glycosidase</keyword>
<dbReference type="GO" id="GO:0006284">
    <property type="term" value="P:base-excision repair"/>
    <property type="evidence" value="ECO:0007669"/>
    <property type="project" value="UniProtKB-UniRule"/>
</dbReference>
<evidence type="ECO:0000256" key="11">
    <source>
        <dbReference type="ARBA" id="ARBA00023014"/>
    </source>
</evidence>
<accession>A0A8J2VB77</accession>
<dbReference type="GO" id="GO:0051539">
    <property type="term" value="F:4 iron, 4 sulfur cluster binding"/>
    <property type="evidence" value="ECO:0007669"/>
    <property type="project" value="UniProtKB-UniRule"/>
</dbReference>
<dbReference type="PANTHER" id="PTHR42944">
    <property type="entry name" value="ADENINE DNA GLYCOSYLASE"/>
    <property type="match status" value="1"/>
</dbReference>
<dbReference type="GO" id="GO:0032357">
    <property type="term" value="F:oxidized purine DNA binding"/>
    <property type="evidence" value="ECO:0007669"/>
    <property type="project" value="TreeGrafter"/>
</dbReference>
<dbReference type="CDD" id="cd03431">
    <property type="entry name" value="NUDIX_DNA_Glycosylase_C-MutY"/>
    <property type="match status" value="1"/>
</dbReference>
<name>A0A8J2VB77_9FLAO</name>
<reference evidence="16" key="2">
    <citation type="submission" date="2020-09" db="EMBL/GenBank/DDBJ databases">
        <authorList>
            <person name="Sun Q."/>
            <person name="Zhou Y."/>
        </authorList>
    </citation>
    <scope>NUCLEOTIDE SEQUENCE</scope>
    <source>
        <strain evidence="16">CGMCC 1.12924</strain>
    </source>
</reference>
<dbReference type="Pfam" id="PF14815">
    <property type="entry name" value="NUDIX_4"/>
    <property type="match status" value="1"/>
</dbReference>
<gene>
    <name evidence="16" type="primary">mutY</name>
    <name evidence="16" type="ORF">GCM10011312_19720</name>
</gene>
<keyword evidence="17" id="KW-1185">Reference proteome</keyword>
<dbReference type="Gene3D" id="1.10.1670.10">
    <property type="entry name" value="Helix-hairpin-Helix base-excision DNA repair enzymes (C-terminal)"/>
    <property type="match status" value="1"/>
</dbReference>
<evidence type="ECO:0000313" key="17">
    <source>
        <dbReference type="Proteomes" id="UP000652231"/>
    </source>
</evidence>
<dbReference type="SUPFAM" id="SSF55811">
    <property type="entry name" value="Nudix"/>
    <property type="match status" value="1"/>
</dbReference>
<dbReference type="InterPro" id="IPR044298">
    <property type="entry name" value="MIG/MutY"/>
</dbReference>
<dbReference type="InterPro" id="IPR005760">
    <property type="entry name" value="A/G_AdeGlyc_MutY"/>
</dbReference>
<sequence>MQEVIFVRIFTSMNFSKLLIDWYQLNKRALPWRKTTNPYAVWLSEIILQQTRIDQGLSYYEKFIETFPTVFDLAKADEETVLKLWQGLGYYSRARNLHHTAKFVVEHFNGTFPDNYKELKKLKGIGDYTASAIASICYDEPQAVVDGNVFRVLSRVFGIETPINTTQAAKEFKTLAQSLLDQTNPGEFNQALMEFGATQCKPQKPLCSGCIFKDHCIAFNTGKVTLLPIKTSKLKVRNRYFNYLVVVSANEKTLLEKRTQNGIWKNLYQFPLIEKENNSILNTAEIEDVFDITKIESVTLFNEKPIQHKLSHQHLHIRFWIVNTDMIPKDGYAISEINKYPVPVVIQNFIERFSF</sequence>
<comment type="caution">
    <text evidence="16">The sequence shown here is derived from an EMBL/GenBank/DDBJ whole genome shotgun (WGS) entry which is preliminary data.</text>
</comment>
<dbReference type="Gene3D" id="1.10.340.30">
    <property type="entry name" value="Hypothetical protein, domain 2"/>
    <property type="match status" value="1"/>
</dbReference>
<comment type="function">
    <text evidence="2">Adenine glycosylase active on G-A mispairs. MutY also corrects error-prone DNA synthesis past GO lesions which are due to the oxidatively damaged form of guanine: 7,8-dihydro-8-oxoguanine (8-oxo-dGTP).</text>
</comment>
<evidence type="ECO:0000313" key="16">
    <source>
        <dbReference type="EMBL" id="GGD96216.1"/>
    </source>
</evidence>
<dbReference type="InterPro" id="IPR003651">
    <property type="entry name" value="Endonuclease3_FeS-loop_motif"/>
</dbReference>
<dbReference type="GO" id="GO:0035485">
    <property type="term" value="F:adenine/guanine mispair binding"/>
    <property type="evidence" value="ECO:0007669"/>
    <property type="project" value="TreeGrafter"/>
</dbReference>
<keyword evidence="12" id="KW-0234">DNA repair</keyword>
<evidence type="ECO:0000259" key="15">
    <source>
        <dbReference type="SMART" id="SM00478"/>
    </source>
</evidence>
<dbReference type="InterPro" id="IPR004035">
    <property type="entry name" value="Endouclease-III_FeS-bd_BS"/>
</dbReference>
<keyword evidence="11" id="KW-0411">Iron-sulfur</keyword>
<keyword evidence="7" id="KW-0479">Metal-binding</keyword>
<dbReference type="FunFam" id="1.10.340.30:FF:000002">
    <property type="entry name" value="Adenine DNA glycosylase"/>
    <property type="match status" value="1"/>
</dbReference>
<dbReference type="PANTHER" id="PTHR42944:SF1">
    <property type="entry name" value="ADENINE DNA GLYCOSYLASE"/>
    <property type="match status" value="1"/>
</dbReference>
<protein>
    <recommendedName>
        <fullName evidence="5 14">Adenine DNA glycosylase</fullName>
        <ecNumber evidence="4 14">3.2.2.31</ecNumber>
    </recommendedName>
</protein>
<comment type="similarity">
    <text evidence="3 14">Belongs to the Nth/MutY family.</text>
</comment>
<dbReference type="EMBL" id="BMGK01000007">
    <property type="protein sequence ID" value="GGD96216.1"/>
    <property type="molecule type" value="Genomic_DNA"/>
</dbReference>
<proteinExistence type="inferred from homology"/>
<evidence type="ECO:0000256" key="12">
    <source>
        <dbReference type="ARBA" id="ARBA00023204"/>
    </source>
</evidence>
<evidence type="ECO:0000256" key="5">
    <source>
        <dbReference type="ARBA" id="ARBA00022023"/>
    </source>
</evidence>
<evidence type="ECO:0000256" key="4">
    <source>
        <dbReference type="ARBA" id="ARBA00012045"/>
    </source>
</evidence>
<evidence type="ECO:0000256" key="2">
    <source>
        <dbReference type="ARBA" id="ARBA00002933"/>
    </source>
</evidence>
<comment type="cofactor">
    <cofactor evidence="14">
        <name>[4Fe-4S] cluster</name>
        <dbReference type="ChEBI" id="CHEBI:49883"/>
    </cofactor>
    <text evidence="14">Binds 1 [4Fe-4S] cluster.</text>
</comment>
<dbReference type="InterPro" id="IPR011257">
    <property type="entry name" value="DNA_glycosylase"/>
</dbReference>
<dbReference type="SUPFAM" id="SSF48150">
    <property type="entry name" value="DNA-glycosylase"/>
    <property type="match status" value="1"/>
</dbReference>
<dbReference type="Pfam" id="PF00633">
    <property type="entry name" value="HHH"/>
    <property type="match status" value="1"/>
</dbReference>
<dbReference type="RefSeq" id="WP_308420134.1">
    <property type="nucleotide sequence ID" value="NZ_BMGK01000007.1"/>
</dbReference>
<dbReference type="Gene3D" id="3.90.79.10">
    <property type="entry name" value="Nucleoside Triphosphate Pyrophosphohydrolase"/>
    <property type="match status" value="1"/>
</dbReference>
<feature type="domain" description="HhH-GPD" evidence="15">
    <location>
        <begin position="47"/>
        <end position="198"/>
    </location>
</feature>
<dbReference type="Proteomes" id="UP000652231">
    <property type="component" value="Unassembled WGS sequence"/>
</dbReference>
<keyword evidence="10 14" id="KW-0408">Iron</keyword>
<dbReference type="InterPro" id="IPR003265">
    <property type="entry name" value="HhH-GPD_domain"/>
</dbReference>
<evidence type="ECO:0000256" key="10">
    <source>
        <dbReference type="ARBA" id="ARBA00023004"/>
    </source>
</evidence>
<evidence type="ECO:0000256" key="8">
    <source>
        <dbReference type="ARBA" id="ARBA00022763"/>
    </source>
</evidence>